<keyword evidence="9" id="KW-0408">Iron</keyword>
<dbReference type="InterPro" id="IPR050668">
    <property type="entry name" value="Cytochrome_b5"/>
</dbReference>
<evidence type="ECO:0000256" key="5">
    <source>
        <dbReference type="ARBA" id="ARBA00022723"/>
    </source>
</evidence>
<sequence>MSKGFKNVLLLQHPGGEEVLLEQAGKEASEAFEDVGHSSDARELMVKFKIGELVESERQPVRVKNTGWDKNESNTSPSSQRYQSCHKLTPFRALLTGVLVLSLPSLGSTVSQLGASAWPALGRSGNSTGVGEA</sequence>
<evidence type="ECO:0000256" key="8">
    <source>
        <dbReference type="ARBA" id="ARBA00022982"/>
    </source>
</evidence>
<evidence type="ECO:0000256" key="11">
    <source>
        <dbReference type="ARBA" id="ARBA00037877"/>
    </source>
</evidence>
<keyword evidence="5" id="KW-0479">Metal-binding</keyword>
<keyword evidence="7" id="KW-0492">Microsome</keyword>
<evidence type="ECO:0000256" key="2">
    <source>
        <dbReference type="ARBA" id="ARBA00022448"/>
    </source>
</evidence>
<evidence type="ECO:0000256" key="10">
    <source>
        <dbReference type="ARBA" id="ARBA00023136"/>
    </source>
</evidence>
<reference evidence="16" key="1">
    <citation type="journal article" date="2023" name="Insect Mol. Biol.">
        <title>Genome sequencing provides insights into the evolution of gene families encoding plant cell wall-degrading enzymes in longhorned beetles.</title>
        <authorList>
            <person name="Shin N.R."/>
            <person name="Okamura Y."/>
            <person name="Kirsch R."/>
            <person name="Pauchet Y."/>
        </authorList>
    </citation>
    <scope>NUCLEOTIDE SEQUENCE</scope>
    <source>
        <strain evidence="16">AMC_N1</strain>
    </source>
</reference>
<dbReference type="PANTHER" id="PTHR19359">
    <property type="entry name" value="CYTOCHROME B5"/>
    <property type="match status" value="1"/>
</dbReference>
<feature type="domain" description="Cytochrome b5 heme-binding" evidence="15">
    <location>
        <begin position="9"/>
        <end position="54"/>
    </location>
</feature>
<evidence type="ECO:0000313" key="17">
    <source>
        <dbReference type="Proteomes" id="UP001162162"/>
    </source>
</evidence>
<dbReference type="PANTHER" id="PTHR19359:SF150">
    <property type="entry name" value="CYTOCHROME B5"/>
    <property type="match status" value="1"/>
</dbReference>
<evidence type="ECO:0000256" key="9">
    <source>
        <dbReference type="ARBA" id="ARBA00023004"/>
    </source>
</evidence>
<keyword evidence="8" id="KW-0249">Electron transport</keyword>
<evidence type="ECO:0000259" key="15">
    <source>
        <dbReference type="PROSITE" id="PS50255"/>
    </source>
</evidence>
<name>A0AAV8YLY3_9CUCU</name>
<accession>A0AAV8YLY3</accession>
<evidence type="ECO:0000256" key="1">
    <source>
        <dbReference type="ARBA" id="ARBA00004131"/>
    </source>
</evidence>
<organism evidence="16 17">
    <name type="scientific">Aromia moschata</name>
    <dbReference type="NCBI Taxonomy" id="1265417"/>
    <lineage>
        <taxon>Eukaryota</taxon>
        <taxon>Metazoa</taxon>
        <taxon>Ecdysozoa</taxon>
        <taxon>Arthropoda</taxon>
        <taxon>Hexapoda</taxon>
        <taxon>Insecta</taxon>
        <taxon>Pterygota</taxon>
        <taxon>Neoptera</taxon>
        <taxon>Endopterygota</taxon>
        <taxon>Coleoptera</taxon>
        <taxon>Polyphaga</taxon>
        <taxon>Cucujiformia</taxon>
        <taxon>Chrysomeloidea</taxon>
        <taxon>Cerambycidae</taxon>
        <taxon>Cerambycinae</taxon>
        <taxon>Callichromatini</taxon>
        <taxon>Aromia</taxon>
    </lineage>
</organism>
<dbReference type="InterPro" id="IPR036400">
    <property type="entry name" value="Cyt_B5-like_heme/steroid_sf"/>
</dbReference>
<evidence type="ECO:0000256" key="7">
    <source>
        <dbReference type="ARBA" id="ARBA00022848"/>
    </source>
</evidence>
<evidence type="ECO:0000256" key="6">
    <source>
        <dbReference type="ARBA" id="ARBA00022824"/>
    </source>
</evidence>
<dbReference type="PRINTS" id="PR00363">
    <property type="entry name" value="CYTOCHROMEB5"/>
</dbReference>
<dbReference type="PROSITE" id="PS50255">
    <property type="entry name" value="CYTOCHROME_B5_2"/>
    <property type="match status" value="1"/>
</dbReference>
<evidence type="ECO:0000256" key="4">
    <source>
        <dbReference type="ARBA" id="ARBA00022692"/>
    </source>
</evidence>
<evidence type="ECO:0000256" key="3">
    <source>
        <dbReference type="ARBA" id="ARBA00022617"/>
    </source>
</evidence>
<keyword evidence="10" id="KW-0472">Membrane</keyword>
<keyword evidence="4" id="KW-0812">Transmembrane</keyword>
<feature type="region of interest" description="Disordered" evidence="14">
    <location>
        <begin position="61"/>
        <end position="82"/>
    </location>
</feature>
<dbReference type="InterPro" id="IPR001199">
    <property type="entry name" value="Cyt_B5-like_heme/steroid-bd"/>
</dbReference>
<dbReference type="Pfam" id="PF00173">
    <property type="entry name" value="Cyt-b5"/>
    <property type="match status" value="1"/>
</dbReference>
<dbReference type="GO" id="GO:0020037">
    <property type="term" value="F:heme binding"/>
    <property type="evidence" value="ECO:0007669"/>
    <property type="project" value="TreeGrafter"/>
</dbReference>
<keyword evidence="2" id="KW-0813">Transport</keyword>
<gene>
    <name evidence="16" type="ORF">NQ318_021005</name>
</gene>
<keyword evidence="17" id="KW-1185">Reference proteome</keyword>
<keyword evidence="6" id="KW-0256">Endoplasmic reticulum</keyword>
<evidence type="ECO:0000313" key="16">
    <source>
        <dbReference type="EMBL" id="KAJ8952689.1"/>
    </source>
</evidence>
<dbReference type="Gene3D" id="3.10.120.10">
    <property type="entry name" value="Cytochrome b5-like heme/steroid binding domain"/>
    <property type="match status" value="1"/>
</dbReference>
<dbReference type="EMBL" id="JAPWTK010000065">
    <property type="protein sequence ID" value="KAJ8952689.1"/>
    <property type="molecule type" value="Genomic_DNA"/>
</dbReference>
<evidence type="ECO:0000256" key="12">
    <source>
        <dbReference type="ARBA" id="ARBA00038168"/>
    </source>
</evidence>
<feature type="compositionally biased region" description="Polar residues" evidence="14">
    <location>
        <begin position="73"/>
        <end position="82"/>
    </location>
</feature>
<protein>
    <recommendedName>
        <fullName evidence="13">Cytochrome b5</fullName>
    </recommendedName>
</protein>
<dbReference type="AlphaFoldDB" id="A0AAV8YLY3"/>
<dbReference type="Proteomes" id="UP001162162">
    <property type="component" value="Unassembled WGS sequence"/>
</dbReference>
<evidence type="ECO:0000256" key="14">
    <source>
        <dbReference type="SAM" id="MobiDB-lite"/>
    </source>
</evidence>
<comment type="caution">
    <text evidence="16">The sequence shown here is derived from an EMBL/GenBank/DDBJ whole genome shotgun (WGS) entry which is preliminary data.</text>
</comment>
<comment type="similarity">
    <text evidence="12">Belongs to the cytochrome b5 family.</text>
</comment>
<dbReference type="SUPFAM" id="SSF55856">
    <property type="entry name" value="Cytochrome b5-like heme/steroid binding domain"/>
    <property type="match status" value="1"/>
</dbReference>
<dbReference type="GO" id="GO:0046872">
    <property type="term" value="F:metal ion binding"/>
    <property type="evidence" value="ECO:0007669"/>
    <property type="project" value="UniProtKB-KW"/>
</dbReference>
<proteinExistence type="inferred from homology"/>
<comment type="subcellular location">
    <subcellularLocation>
        <location evidence="1">Endoplasmic reticulum membrane</location>
        <topology evidence="1">Single-pass membrane protein</topology>
        <orientation evidence="1">Cytoplasmic side</orientation>
    </subcellularLocation>
    <subcellularLocation>
        <location evidence="11">Microsome membrane</location>
        <topology evidence="11">Single-pass membrane protein</topology>
        <orientation evidence="11">Cytoplasmic side</orientation>
    </subcellularLocation>
</comment>
<keyword evidence="3" id="KW-0349">Heme</keyword>
<dbReference type="GO" id="GO:0005789">
    <property type="term" value="C:endoplasmic reticulum membrane"/>
    <property type="evidence" value="ECO:0007669"/>
    <property type="project" value="UniProtKB-SubCell"/>
</dbReference>
<evidence type="ECO:0000256" key="13">
    <source>
        <dbReference type="ARBA" id="ARBA00039806"/>
    </source>
</evidence>